<evidence type="ECO:0000256" key="2">
    <source>
        <dbReference type="ARBA" id="ARBA00005879"/>
    </source>
</evidence>
<dbReference type="GO" id="GO:0019354">
    <property type="term" value="P:siroheme biosynthetic process"/>
    <property type="evidence" value="ECO:0007669"/>
    <property type="project" value="InterPro"/>
</dbReference>
<feature type="domain" description="Sirohaem synthase dimerisation" evidence="9">
    <location>
        <begin position="173"/>
        <end position="225"/>
    </location>
</feature>
<comment type="catalytic activity">
    <reaction evidence="7">
        <text>precorrin-2 + NAD(+) = sirohydrochlorin + NADH + 2 H(+)</text>
        <dbReference type="Rhea" id="RHEA:15613"/>
        <dbReference type="ChEBI" id="CHEBI:15378"/>
        <dbReference type="ChEBI" id="CHEBI:57540"/>
        <dbReference type="ChEBI" id="CHEBI:57945"/>
        <dbReference type="ChEBI" id="CHEBI:58351"/>
        <dbReference type="ChEBI" id="CHEBI:58827"/>
        <dbReference type="EC" id="1.3.1.76"/>
    </reaction>
</comment>
<feature type="domain" description="Tetrapyrrole methylase" evidence="8">
    <location>
        <begin position="235"/>
        <end position="320"/>
    </location>
</feature>
<evidence type="ECO:0000256" key="6">
    <source>
        <dbReference type="ARBA" id="ARBA00023244"/>
    </source>
</evidence>
<dbReference type="PROSITE" id="PS00839">
    <property type="entry name" value="SUMT_1"/>
    <property type="match status" value="1"/>
</dbReference>
<comment type="caution">
    <text evidence="10">The sequence shown here is derived from an EMBL/GenBank/DDBJ whole genome shotgun (WGS) entry which is preliminary data.</text>
</comment>
<dbReference type="SUPFAM" id="SSF53790">
    <property type="entry name" value="Tetrapyrrole methylase"/>
    <property type="match status" value="1"/>
</dbReference>
<dbReference type="EC" id="1.3.1.76" evidence="3"/>
<dbReference type="RefSeq" id="WP_246206535.1">
    <property type="nucleotide sequence ID" value="NZ_SPKJ01000126.1"/>
</dbReference>
<organism evidence="10 11">
    <name type="scientific">Propylenella binzhouense</name>
    <dbReference type="NCBI Taxonomy" id="2555902"/>
    <lineage>
        <taxon>Bacteria</taxon>
        <taxon>Pseudomonadati</taxon>
        <taxon>Pseudomonadota</taxon>
        <taxon>Alphaproteobacteria</taxon>
        <taxon>Hyphomicrobiales</taxon>
        <taxon>Propylenellaceae</taxon>
        <taxon>Propylenella</taxon>
    </lineage>
</organism>
<dbReference type="Gene3D" id="3.40.50.720">
    <property type="entry name" value="NAD(P)-binding Rossmann-like Domain"/>
    <property type="match status" value="1"/>
</dbReference>
<gene>
    <name evidence="10" type="ORF">E4O86_20740</name>
</gene>
<dbReference type="GO" id="GO:0008168">
    <property type="term" value="F:methyltransferase activity"/>
    <property type="evidence" value="ECO:0007669"/>
    <property type="project" value="InterPro"/>
</dbReference>
<keyword evidence="11" id="KW-1185">Reference proteome</keyword>
<sequence length="322" mass="34312">MDTLSRPRSEHRAARIAALAKLPVFFDLRGRRVVVTGASAGTAWKAELLAAAGAEIVAFAPEPDEEMRLLAASDLPAGSVRLFERAWRPADFAEAALVVADAADESEAARAQAAARRAGVPINVVDRPAFCDFQFGSIVNRSPVVIGICTDGAAPVLGQAIRRRIETMLPAFLGTWTAAAKAMRAELSERIGDVGARRRFWERFAELALLRAPEDGPERELRALAAASDGRRRGRLTIVGAGPGDPEFLTIKALRALQTADVILYDDGVPGGVLELARREAKRMLVGDACGAGRSEAPDALALRLARQGRHVVRLVEGDAAG</sequence>
<feature type="non-terminal residue" evidence="10">
    <location>
        <position position="322"/>
    </location>
</feature>
<dbReference type="Proteomes" id="UP000773614">
    <property type="component" value="Unassembled WGS sequence"/>
</dbReference>
<comment type="pathway">
    <text evidence="1">Porphyrin-containing compound metabolism; siroheme biosynthesis; sirohydrochlorin from precorrin-2: step 1/1.</text>
</comment>
<dbReference type="InterPro" id="IPR035996">
    <property type="entry name" value="4pyrrol_Methylase_sf"/>
</dbReference>
<evidence type="ECO:0000313" key="10">
    <source>
        <dbReference type="EMBL" id="MYZ50138.1"/>
    </source>
</evidence>
<dbReference type="Pfam" id="PF00590">
    <property type="entry name" value="TP_methylase"/>
    <property type="match status" value="1"/>
</dbReference>
<keyword evidence="4" id="KW-0560">Oxidoreductase</keyword>
<name>A0A964T7U5_9HYPH</name>
<dbReference type="SUPFAM" id="SSF75615">
    <property type="entry name" value="Siroheme synthase middle domains-like"/>
    <property type="match status" value="1"/>
</dbReference>
<comment type="similarity">
    <text evidence="2">Belongs to the precorrin methyltransferase family.</text>
</comment>
<dbReference type="PANTHER" id="PTHR35330:SF1">
    <property type="entry name" value="SIROHEME BIOSYNTHESIS PROTEIN MET8"/>
    <property type="match status" value="1"/>
</dbReference>
<dbReference type="InterPro" id="IPR028161">
    <property type="entry name" value="Met8-like"/>
</dbReference>
<evidence type="ECO:0000259" key="9">
    <source>
        <dbReference type="Pfam" id="PF10414"/>
    </source>
</evidence>
<dbReference type="InterPro" id="IPR014777">
    <property type="entry name" value="4pyrrole_Mease_sub1"/>
</dbReference>
<dbReference type="Gene3D" id="3.40.1010.10">
    <property type="entry name" value="Cobalt-precorrin-4 Transmethylase, Domain 1"/>
    <property type="match status" value="1"/>
</dbReference>
<dbReference type="Pfam" id="PF10414">
    <property type="entry name" value="CysG_dimeriser"/>
    <property type="match status" value="1"/>
</dbReference>
<evidence type="ECO:0000256" key="7">
    <source>
        <dbReference type="ARBA" id="ARBA00047561"/>
    </source>
</evidence>
<protein>
    <recommendedName>
        <fullName evidence="3">precorrin-2 dehydrogenase</fullName>
        <ecNumber evidence="3">1.3.1.76</ecNumber>
    </recommendedName>
</protein>
<dbReference type="InterPro" id="IPR036291">
    <property type="entry name" value="NAD(P)-bd_dom_sf"/>
</dbReference>
<dbReference type="SUPFAM" id="SSF51735">
    <property type="entry name" value="NAD(P)-binding Rossmann-fold domains"/>
    <property type="match status" value="1"/>
</dbReference>
<accession>A0A964T7U5</accession>
<dbReference type="EMBL" id="SPKJ01000126">
    <property type="protein sequence ID" value="MYZ50138.1"/>
    <property type="molecule type" value="Genomic_DNA"/>
</dbReference>
<dbReference type="PANTHER" id="PTHR35330">
    <property type="entry name" value="SIROHEME BIOSYNTHESIS PROTEIN MET8"/>
    <property type="match status" value="1"/>
</dbReference>
<evidence type="ECO:0000256" key="5">
    <source>
        <dbReference type="ARBA" id="ARBA00023027"/>
    </source>
</evidence>
<evidence type="ECO:0000256" key="3">
    <source>
        <dbReference type="ARBA" id="ARBA00012400"/>
    </source>
</evidence>
<evidence type="ECO:0000313" key="11">
    <source>
        <dbReference type="Proteomes" id="UP000773614"/>
    </source>
</evidence>
<dbReference type="GO" id="GO:0043115">
    <property type="term" value="F:precorrin-2 dehydrogenase activity"/>
    <property type="evidence" value="ECO:0007669"/>
    <property type="project" value="UniProtKB-EC"/>
</dbReference>
<dbReference type="Pfam" id="PF13241">
    <property type="entry name" value="NAD_binding_7"/>
    <property type="match status" value="1"/>
</dbReference>
<dbReference type="InterPro" id="IPR000878">
    <property type="entry name" value="4pyrrol_Mease"/>
</dbReference>
<dbReference type="AlphaFoldDB" id="A0A964T7U5"/>
<dbReference type="NCBIfam" id="TIGR01470">
    <property type="entry name" value="cysG_Nterm"/>
    <property type="match status" value="1"/>
</dbReference>
<dbReference type="Gene3D" id="3.30.160.110">
    <property type="entry name" value="Siroheme synthase, domain 2"/>
    <property type="match status" value="1"/>
</dbReference>
<dbReference type="InterPro" id="IPR006367">
    <property type="entry name" value="Sirohaem_synthase_N"/>
</dbReference>
<dbReference type="InterPro" id="IPR019478">
    <property type="entry name" value="Sirohaem_synthase_dimer_dom"/>
</dbReference>
<evidence type="ECO:0000256" key="1">
    <source>
        <dbReference type="ARBA" id="ARBA00005010"/>
    </source>
</evidence>
<evidence type="ECO:0000259" key="8">
    <source>
        <dbReference type="Pfam" id="PF00590"/>
    </source>
</evidence>
<dbReference type="GO" id="GO:0004325">
    <property type="term" value="F:ferrochelatase activity"/>
    <property type="evidence" value="ECO:0007669"/>
    <property type="project" value="InterPro"/>
</dbReference>
<keyword evidence="5" id="KW-0520">NAD</keyword>
<reference evidence="10" key="1">
    <citation type="submission" date="2019-03" db="EMBL/GenBank/DDBJ databases">
        <title>Afifella sp. nov., isolated from activated sludge.</title>
        <authorList>
            <person name="Li Q."/>
            <person name="Liu Y."/>
        </authorList>
    </citation>
    <scope>NUCLEOTIDE SEQUENCE</scope>
    <source>
        <strain evidence="10">L72</strain>
    </source>
</reference>
<evidence type="ECO:0000256" key="4">
    <source>
        <dbReference type="ARBA" id="ARBA00023002"/>
    </source>
</evidence>
<keyword evidence="6" id="KW-0627">Porphyrin biosynthesis</keyword>
<proteinExistence type="inferred from homology"/>
<dbReference type="InterPro" id="IPR003043">
    <property type="entry name" value="Uropor_MeTrfase_CS"/>
</dbReference>